<dbReference type="KEGG" id="foc:113215484"/>
<organism evidence="6 7">
    <name type="scientific">Frankliniella occidentalis</name>
    <name type="common">Western flower thrips</name>
    <name type="synonym">Euthrips occidentalis</name>
    <dbReference type="NCBI Taxonomy" id="133901"/>
    <lineage>
        <taxon>Eukaryota</taxon>
        <taxon>Metazoa</taxon>
        <taxon>Ecdysozoa</taxon>
        <taxon>Arthropoda</taxon>
        <taxon>Hexapoda</taxon>
        <taxon>Insecta</taxon>
        <taxon>Pterygota</taxon>
        <taxon>Neoptera</taxon>
        <taxon>Paraneoptera</taxon>
        <taxon>Thysanoptera</taxon>
        <taxon>Terebrantia</taxon>
        <taxon>Thripoidea</taxon>
        <taxon>Thripidae</taxon>
        <taxon>Frankliniella</taxon>
    </lineage>
</organism>
<dbReference type="PROSITE" id="PS50276">
    <property type="entry name" value="PANCREATIC_HORMONE_2"/>
    <property type="match status" value="1"/>
</dbReference>
<dbReference type="Pfam" id="PF00159">
    <property type="entry name" value="Hormone_3"/>
    <property type="match status" value="1"/>
</dbReference>
<evidence type="ECO:0000256" key="4">
    <source>
        <dbReference type="RuleBase" id="RU000656"/>
    </source>
</evidence>
<evidence type="ECO:0000256" key="1">
    <source>
        <dbReference type="ARBA" id="ARBA00004613"/>
    </source>
</evidence>
<feature type="region of interest" description="Disordered" evidence="5">
    <location>
        <begin position="1"/>
        <end position="30"/>
    </location>
</feature>
<dbReference type="InterPro" id="IPR001955">
    <property type="entry name" value="Pancreatic_hormone-like"/>
</dbReference>
<dbReference type="GO" id="GO:0005576">
    <property type="term" value="C:extracellular region"/>
    <property type="evidence" value="ECO:0007669"/>
    <property type="project" value="UniProtKB-SubCell"/>
</dbReference>
<name>A0A9C6X6P4_FRAOC</name>
<dbReference type="AlphaFoldDB" id="A0A9C6X6P4"/>
<evidence type="ECO:0000313" key="6">
    <source>
        <dbReference type="Proteomes" id="UP000504606"/>
    </source>
</evidence>
<protein>
    <submittedName>
        <fullName evidence="7">Uncharacterized protein LOC113215484</fullName>
    </submittedName>
</protein>
<evidence type="ECO:0000256" key="3">
    <source>
        <dbReference type="ARBA" id="ARBA00022525"/>
    </source>
</evidence>
<comment type="subcellular location">
    <subcellularLocation>
        <location evidence="1">Secreted</location>
    </subcellularLocation>
</comment>
<feature type="region of interest" description="Disordered" evidence="5">
    <location>
        <begin position="50"/>
        <end position="71"/>
    </location>
</feature>
<sequence length="152" mass="16661">MAAVGGSRGGQGAPEGGLARPLRPTQFHTPEELRHYLDAVSNYYAVNSRPGRFGKRSSHVPHRGPLVGPLMGPLVGQLQREERVSAQRRDAALENNDQALEALERGLDSGDAMPDYLYQFAPGPAPSPASEVYPLFLDQERLSQPRQTQMQE</sequence>
<evidence type="ECO:0000313" key="7">
    <source>
        <dbReference type="RefSeq" id="XP_052130205.1"/>
    </source>
</evidence>
<evidence type="ECO:0000256" key="2">
    <source>
        <dbReference type="ARBA" id="ARBA00010022"/>
    </source>
</evidence>
<reference evidence="7" key="2">
    <citation type="submission" date="2025-08" db="UniProtKB">
        <authorList>
            <consortium name="RefSeq"/>
        </authorList>
    </citation>
    <scope>IDENTIFICATION</scope>
    <source>
        <tissue evidence="7">Whole organism</tissue>
    </source>
</reference>
<dbReference type="GeneID" id="113215484"/>
<gene>
    <name evidence="7" type="primary">LOC113215484</name>
</gene>
<dbReference type="SMART" id="SM00309">
    <property type="entry name" value="PAH"/>
    <property type="match status" value="1"/>
</dbReference>
<accession>A0A9C6X6P4</accession>
<keyword evidence="3" id="KW-0964">Secreted</keyword>
<proteinExistence type="inferred from homology"/>
<dbReference type="OrthoDB" id="9972427at2759"/>
<comment type="similarity">
    <text evidence="2 4">Belongs to the NPY family.</text>
</comment>
<reference evidence="7" key="1">
    <citation type="journal article" date="2018" name="Proc. Natl. Acad. Sci. U.S.A.">
        <title>Phylogenomics and the evolution of hemipteroid insects.</title>
        <authorList>
            <person name="Johnson K.P."/>
            <person name="Dietrich C.H."/>
            <person name="Friedrich F."/>
            <person name="Beutel R.G."/>
            <person name="Wipfler B."/>
            <person name="Peters R.S."/>
            <person name="Allen J.M."/>
            <person name="Petersen M."/>
            <person name="Donath A."/>
            <person name="Walden K.K."/>
            <person name="Kozlov A.M."/>
            <person name="Podsiadlowski L."/>
            <person name="Mayer C."/>
            <person name="Meusemann K."/>
            <person name="Vasilikopoulos A."/>
            <person name="Waterhouse R.M."/>
            <person name="Cameron S.L."/>
            <person name="Weirauch C."/>
            <person name="Swanson D.R."/>
            <person name="Percy D.M."/>
            <person name="Hardy N.B."/>
            <person name="Terry I."/>
            <person name="Liu S."/>
            <person name="Zhou X."/>
            <person name="Misof B."/>
            <person name="Robertson H.M."/>
            <person name="Yoshizawa K."/>
        </authorList>
    </citation>
    <scope>NUCLEOTIDE SEQUENCE</scope>
    <source>
        <tissue evidence="7">Whole organism</tissue>
    </source>
</reference>
<feature type="compositionally biased region" description="Gly residues" evidence="5">
    <location>
        <begin position="1"/>
        <end position="15"/>
    </location>
</feature>
<evidence type="ECO:0000256" key="5">
    <source>
        <dbReference type="SAM" id="MobiDB-lite"/>
    </source>
</evidence>
<keyword evidence="6" id="KW-1185">Reference proteome</keyword>
<dbReference type="Proteomes" id="UP000504606">
    <property type="component" value="Unplaced"/>
</dbReference>
<dbReference type="GO" id="GO:0005179">
    <property type="term" value="F:hormone activity"/>
    <property type="evidence" value="ECO:0007669"/>
    <property type="project" value="InterPro"/>
</dbReference>
<feature type="compositionally biased region" description="Basic residues" evidence="5">
    <location>
        <begin position="52"/>
        <end position="62"/>
    </location>
</feature>
<dbReference type="RefSeq" id="XP_052130205.1">
    <property type="nucleotide sequence ID" value="XM_052274245.1"/>
</dbReference>